<comment type="caution">
    <text evidence="2">The sequence shown here is derived from an EMBL/GenBank/DDBJ whole genome shotgun (WGS) entry which is preliminary data.</text>
</comment>
<dbReference type="Gene3D" id="3.40.50.620">
    <property type="entry name" value="HUPs"/>
    <property type="match status" value="1"/>
</dbReference>
<dbReference type="EMBL" id="PIUK01000147">
    <property type="protein sequence ID" value="MBY6277183.1"/>
    <property type="molecule type" value="Genomic_DNA"/>
</dbReference>
<dbReference type="Proteomes" id="UP000732377">
    <property type="component" value="Unassembled WGS sequence"/>
</dbReference>
<dbReference type="PANTHER" id="PTHR30336">
    <property type="entry name" value="INNER MEMBRANE PROTEIN, PROBABLE PERMEASE"/>
    <property type="match status" value="1"/>
</dbReference>
<dbReference type="PANTHER" id="PTHR30336:SF20">
    <property type="entry name" value="DUF218 DOMAIN-CONTAINING PROTEIN"/>
    <property type="match status" value="1"/>
</dbReference>
<name>A0A953I9Z4_SYMTR</name>
<dbReference type="CDD" id="cd06259">
    <property type="entry name" value="YdcF-like"/>
    <property type="match status" value="1"/>
</dbReference>
<gene>
    <name evidence="2" type="ORF">CWE10_13390</name>
</gene>
<dbReference type="InterPro" id="IPR003848">
    <property type="entry name" value="DUF218"/>
</dbReference>
<evidence type="ECO:0000313" key="2">
    <source>
        <dbReference type="EMBL" id="MBY6277183.1"/>
    </source>
</evidence>
<proteinExistence type="predicted"/>
<organism evidence="2 3">
    <name type="scientific">Symbiobacterium thermophilum</name>
    <dbReference type="NCBI Taxonomy" id="2734"/>
    <lineage>
        <taxon>Bacteria</taxon>
        <taxon>Bacillati</taxon>
        <taxon>Bacillota</taxon>
        <taxon>Clostridia</taxon>
        <taxon>Eubacteriales</taxon>
        <taxon>Symbiobacteriaceae</taxon>
        <taxon>Symbiobacterium</taxon>
    </lineage>
</organism>
<dbReference type="Pfam" id="PF02698">
    <property type="entry name" value="DUF218"/>
    <property type="match status" value="1"/>
</dbReference>
<sequence length="187" mass="21555">MSLRLYEGMSLREISEYLFVEDEPTPGDLILVFGGKRLERAERAAELYKAGLAPKVFITGGDKRGIGVCEAERLRDHMVELGVPAEAIDIECEGLNTIEQVQYSVKRIEEMIGWKNIKNVLLVSAPHHMRRVKRTIANYIPRETKITCCPDRRTDITRDNWWHTDDGQKLVYRELEKVRTYALHGNL</sequence>
<accession>A0A953I9Z4</accession>
<dbReference type="GO" id="GO:0005886">
    <property type="term" value="C:plasma membrane"/>
    <property type="evidence" value="ECO:0007669"/>
    <property type="project" value="TreeGrafter"/>
</dbReference>
<dbReference type="InterPro" id="IPR014729">
    <property type="entry name" value="Rossmann-like_a/b/a_fold"/>
</dbReference>
<evidence type="ECO:0000259" key="1">
    <source>
        <dbReference type="Pfam" id="PF02698"/>
    </source>
</evidence>
<dbReference type="AlphaFoldDB" id="A0A953I9Z4"/>
<reference evidence="2" key="1">
    <citation type="submission" date="2017-11" db="EMBL/GenBank/DDBJ databases">
        <title>Three new genomes from thermophilic consortium.</title>
        <authorList>
            <person name="Quaggio R."/>
            <person name="Amgarten D."/>
            <person name="Setubal J.C."/>
        </authorList>
    </citation>
    <scope>NUCLEOTIDE SEQUENCE</scope>
    <source>
        <strain evidence="2">ZCTH01-B2</strain>
    </source>
</reference>
<feature type="domain" description="DUF218" evidence="1">
    <location>
        <begin position="28"/>
        <end position="147"/>
    </location>
</feature>
<dbReference type="InterPro" id="IPR051599">
    <property type="entry name" value="Cell_Envelope_Assoc"/>
</dbReference>
<evidence type="ECO:0000313" key="3">
    <source>
        <dbReference type="Proteomes" id="UP000732377"/>
    </source>
</evidence>
<protein>
    <recommendedName>
        <fullName evidence="1">DUF218 domain-containing protein</fullName>
    </recommendedName>
</protein>
<dbReference type="RefSeq" id="WP_273380330.1">
    <property type="nucleotide sequence ID" value="NZ_PIUK01000147.1"/>
</dbReference>